<dbReference type="FunCoup" id="A0A317XJE5">
    <property type="interactions" value="28"/>
</dbReference>
<dbReference type="PANTHER" id="PTHR10231">
    <property type="entry name" value="NUCLEOTIDE-SUGAR TRANSMEMBRANE TRANSPORTER"/>
    <property type="match status" value="1"/>
</dbReference>
<dbReference type="AlphaFoldDB" id="A0A317XJE5"/>
<dbReference type="Pfam" id="PF04142">
    <property type="entry name" value="Nuc_sug_transp"/>
    <property type="match status" value="3"/>
</dbReference>
<accession>A0A317XJE5</accession>
<dbReference type="PIRSF" id="PIRSF005799">
    <property type="entry name" value="UDP-gal_transpt"/>
    <property type="match status" value="1"/>
</dbReference>
<feature type="transmembrane region" description="Helical" evidence="6">
    <location>
        <begin position="401"/>
        <end position="421"/>
    </location>
</feature>
<keyword evidence="8" id="KW-1185">Reference proteome</keyword>
<feature type="transmembrane region" description="Helical" evidence="6">
    <location>
        <begin position="427"/>
        <end position="444"/>
    </location>
</feature>
<dbReference type="OrthoDB" id="408493at2759"/>
<evidence type="ECO:0000256" key="2">
    <source>
        <dbReference type="ARBA" id="ARBA00022692"/>
    </source>
</evidence>
<evidence type="ECO:0000256" key="1">
    <source>
        <dbReference type="ARBA" id="ARBA00004141"/>
    </source>
</evidence>
<keyword evidence="4 6" id="KW-0472">Membrane</keyword>
<feature type="transmembrane region" description="Helical" evidence="6">
    <location>
        <begin position="374"/>
        <end position="394"/>
    </location>
</feature>
<evidence type="ECO:0000256" key="4">
    <source>
        <dbReference type="ARBA" id="ARBA00023136"/>
    </source>
</evidence>
<name>A0A317XJE5_9BASI</name>
<evidence type="ECO:0000256" key="3">
    <source>
        <dbReference type="ARBA" id="ARBA00022989"/>
    </source>
</evidence>
<dbReference type="GO" id="GO:0015165">
    <property type="term" value="F:pyrimidine nucleotide-sugar transmembrane transporter activity"/>
    <property type="evidence" value="ECO:0007669"/>
    <property type="project" value="InterPro"/>
</dbReference>
<feature type="compositionally biased region" description="Basic and acidic residues" evidence="5">
    <location>
        <begin position="474"/>
        <end position="483"/>
    </location>
</feature>
<dbReference type="EMBL" id="KZ819201">
    <property type="protein sequence ID" value="PWY97952.1"/>
    <property type="molecule type" value="Genomic_DNA"/>
</dbReference>
<dbReference type="STRING" id="1882483.A0A317XJE5"/>
<feature type="compositionally biased region" description="Pro residues" evidence="5">
    <location>
        <begin position="237"/>
        <end position="247"/>
    </location>
</feature>
<dbReference type="InterPro" id="IPR007271">
    <property type="entry name" value="Nuc_sug_transpt"/>
</dbReference>
<keyword evidence="3 6" id="KW-1133">Transmembrane helix</keyword>
<evidence type="ECO:0000256" key="6">
    <source>
        <dbReference type="SAM" id="Phobius"/>
    </source>
</evidence>
<evidence type="ECO:0000256" key="5">
    <source>
        <dbReference type="SAM" id="MobiDB-lite"/>
    </source>
</evidence>
<dbReference type="InParanoid" id="A0A317XJE5"/>
<dbReference type="GO" id="GO:0000139">
    <property type="term" value="C:Golgi membrane"/>
    <property type="evidence" value="ECO:0007669"/>
    <property type="project" value="InterPro"/>
</dbReference>
<evidence type="ECO:0000313" key="8">
    <source>
        <dbReference type="Proteomes" id="UP000246740"/>
    </source>
</evidence>
<comment type="subcellular location">
    <subcellularLocation>
        <location evidence="1">Membrane</location>
        <topology evidence="1">Multi-pass membrane protein</topology>
    </subcellularLocation>
</comment>
<dbReference type="SUPFAM" id="SSF103481">
    <property type="entry name" value="Multidrug resistance efflux transporter EmrE"/>
    <property type="match status" value="1"/>
</dbReference>
<organism evidence="7 8">
    <name type="scientific">Testicularia cyperi</name>
    <dbReference type="NCBI Taxonomy" id="1882483"/>
    <lineage>
        <taxon>Eukaryota</taxon>
        <taxon>Fungi</taxon>
        <taxon>Dikarya</taxon>
        <taxon>Basidiomycota</taxon>
        <taxon>Ustilaginomycotina</taxon>
        <taxon>Ustilaginomycetes</taxon>
        <taxon>Ustilaginales</taxon>
        <taxon>Anthracoideaceae</taxon>
        <taxon>Testicularia</taxon>
    </lineage>
</organism>
<dbReference type="NCBIfam" id="TIGR00803">
    <property type="entry name" value="nst"/>
    <property type="match status" value="2"/>
</dbReference>
<feature type="region of interest" description="Disordered" evidence="5">
    <location>
        <begin position="270"/>
        <end position="296"/>
    </location>
</feature>
<feature type="region of interest" description="Disordered" evidence="5">
    <location>
        <begin position="231"/>
        <end position="252"/>
    </location>
</feature>
<feature type="transmembrane region" description="Helical" evidence="6">
    <location>
        <begin position="191"/>
        <end position="209"/>
    </location>
</feature>
<dbReference type="InterPro" id="IPR037185">
    <property type="entry name" value="EmrE-like"/>
</dbReference>
<keyword evidence="7" id="KW-0762">Sugar transport</keyword>
<gene>
    <name evidence="7" type="ORF">BCV70DRAFT_43519</name>
</gene>
<keyword evidence="2 6" id="KW-0812">Transmembrane</keyword>
<proteinExistence type="predicted"/>
<feature type="transmembrane region" description="Helical" evidence="6">
    <location>
        <begin position="306"/>
        <end position="330"/>
    </location>
</feature>
<dbReference type="Proteomes" id="UP000246740">
    <property type="component" value="Unassembled WGS sequence"/>
</dbReference>
<feature type="region of interest" description="Disordered" evidence="5">
    <location>
        <begin position="462"/>
        <end position="483"/>
    </location>
</feature>
<reference evidence="7 8" key="1">
    <citation type="journal article" date="2018" name="Mol. Biol. Evol.">
        <title>Broad Genomic Sampling Reveals a Smut Pathogenic Ancestry of the Fungal Clade Ustilaginomycotina.</title>
        <authorList>
            <person name="Kijpornyongpan T."/>
            <person name="Mondo S.J."/>
            <person name="Barry K."/>
            <person name="Sandor L."/>
            <person name="Lee J."/>
            <person name="Lipzen A."/>
            <person name="Pangilinan J."/>
            <person name="LaButti K."/>
            <person name="Hainaut M."/>
            <person name="Henrissat B."/>
            <person name="Grigoriev I.V."/>
            <person name="Spatafora J.W."/>
            <person name="Aime M.C."/>
        </authorList>
    </citation>
    <scope>NUCLEOTIDE SEQUENCE [LARGE SCALE GENOMIC DNA]</scope>
    <source>
        <strain evidence="7 8">MCA 3645</strain>
    </source>
</reference>
<protein>
    <submittedName>
        <fullName evidence="7">Nucleotide-sugar transporter</fullName>
    </submittedName>
</protein>
<keyword evidence="7" id="KW-0813">Transport</keyword>
<evidence type="ECO:0000313" key="7">
    <source>
        <dbReference type="EMBL" id="PWY97952.1"/>
    </source>
</evidence>
<sequence length="483" mass="51215">MGAGSTVMGLPLKQVSLAILTVQNTALGVVMHHSRVSAPVGKSYFFPTAVLFTELLKCLISIVIAAVSIQDPSDSLPLPSSSAQSPSLSRTAREQRSSGFASLGSATDTASHQLKSSDRPSHTKLDLVLDEVASADYWKLSIPAFLYVLQNNLQYVAVSNLEPPVFICAYQIKILTTAFFSIVLLRKKIGLWQWLSLAMLAIGVAVVQIQSKSVSGLVPFEVRTHGYGHISAGPVADSPPPPPPPPFDSHRAPPPERIPLLGSFLGGGAGAGDRDRIPPSSPSFDGSRISMSMEESAKADKPMQPLTGFVAVIAACFTSGLAGVYFEMVLKTSSASLWTRNVQLSGWSLIPAALPVLLESIRHGPAAPFQHFGASAWATVFLQVSGGLAVALVIKHADNILKGFAVSFSIILSFGFSVAFFHFPITAPFALGAALVILSTLSYSRGSAKGFAKLSNSLALTRDSHHGSPVVPPYREKPKLFSD</sequence>